<evidence type="ECO:0000313" key="3">
    <source>
        <dbReference type="Proteomes" id="UP001234989"/>
    </source>
</evidence>
<accession>A0AAF0PR89</accession>
<feature type="domain" description="DUF3444" evidence="1">
    <location>
        <begin position="55"/>
        <end position="91"/>
    </location>
</feature>
<dbReference type="AlphaFoldDB" id="A0AAF0PR89"/>
<evidence type="ECO:0000313" key="2">
    <source>
        <dbReference type="EMBL" id="WMV09423.1"/>
    </source>
</evidence>
<dbReference type="PANTHER" id="PTHR47374">
    <property type="entry name" value="ENDOSOME ANTIGEN-LIKE PROTEIN, PUTATIVE (DUF3444)-RELATED"/>
    <property type="match status" value="1"/>
</dbReference>
<gene>
    <name evidence="2" type="ORF">MTR67_002808</name>
</gene>
<dbReference type="InterPro" id="IPR024593">
    <property type="entry name" value="DUF3444"/>
</dbReference>
<keyword evidence="3" id="KW-1185">Reference proteome</keyword>
<dbReference type="EMBL" id="CP133612">
    <property type="protein sequence ID" value="WMV09423.1"/>
    <property type="molecule type" value="Genomic_DNA"/>
</dbReference>
<reference evidence="2" key="1">
    <citation type="submission" date="2023-08" db="EMBL/GenBank/DDBJ databases">
        <title>A de novo genome assembly of Solanum verrucosum Schlechtendal, a Mexican diploid species geographically isolated from the other diploid A-genome species in potato relatives.</title>
        <authorList>
            <person name="Hosaka K."/>
        </authorList>
    </citation>
    <scope>NUCLEOTIDE SEQUENCE</scope>
    <source>
        <tissue evidence="2">Young leaves</tissue>
    </source>
</reference>
<evidence type="ECO:0000259" key="1">
    <source>
        <dbReference type="Pfam" id="PF11926"/>
    </source>
</evidence>
<organism evidence="2 3">
    <name type="scientific">Solanum verrucosum</name>
    <dbReference type="NCBI Taxonomy" id="315347"/>
    <lineage>
        <taxon>Eukaryota</taxon>
        <taxon>Viridiplantae</taxon>
        <taxon>Streptophyta</taxon>
        <taxon>Embryophyta</taxon>
        <taxon>Tracheophyta</taxon>
        <taxon>Spermatophyta</taxon>
        <taxon>Magnoliopsida</taxon>
        <taxon>eudicotyledons</taxon>
        <taxon>Gunneridae</taxon>
        <taxon>Pentapetalae</taxon>
        <taxon>asterids</taxon>
        <taxon>lamiids</taxon>
        <taxon>Solanales</taxon>
        <taxon>Solanaceae</taxon>
        <taxon>Solanoideae</taxon>
        <taxon>Solaneae</taxon>
        <taxon>Solanum</taxon>
    </lineage>
</organism>
<dbReference type="PANTHER" id="PTHR47374:SF6">
    <property type="entry name" value="ENDOSOME ANTIGEN-LIKE PROTEIN, PUTATIVE (DUF3444)-RELATED"/>
    <property type="match status" value="1"/>
</dbReference>
<dbReference type="Proteomes" id="UP001234989">
    <property type="component" value="Chromosome 1"/>
</dbReference>
<dbReference type="Pfam" id="PF11926">
    <property type="entry name" value="DUF3444"/>
    <property type="match status" value="1"/>
</dbReference>
<name>A0AAF0PR89_SOLVR</name>
<proteinExistence type="predicted"/>
<protein>
    <recommendedName>
        <fullName evidence="1">DUF3444 domain-containing protein</fullName>
    </recommendedName>
</protein>
<sequence length="208" mass="23915">MERDDVPEGSFELDPTSLPIYQVDVCTSSIDQSAIANFMDSINSAENWVAPIPNQVPEPEFYKFAAERSPEKFQIGQCWAIYSDEDALPRCEVLRVGKKLQVCLQGSSGMKICVSEHLRFSHRIPAFRLTEERGGNLRGFRSLIQQECLCVYYVLIEASNFSFLYLIPKWKSSCGFLKLNYVSKESVISNLLLRIYFTKEGFNKFRFF</sequence>